<feature type="compositionally biased region" description="Low complexity" evidence="2">
    <location>
        <begin position="397"/>
        <end position="420"/>
    </location>
</feature>
<evidence type="ECO:0000313" key="3">
    <source>
        <dbReference type="EMBL" id="KPV78403.1"/>
    </source>
</evidence>
<gene>
    <name evidence="3" type="ORF">RHOBADRAFT_50874</name>
</gene>
<feature type="region of interest" description="Disordered" evidence="2">
    <location>
        <begin position="29"/>
        <end position="51"/>
    </location>
</feature>
<feature type="compositionally biased region" description="Low complexity" evidence="2">
    <location>
        <begin position="459"/>
        <end position="479"/>
    </location>
</feature>
<dbReference type="PANTHER" id="PTHR14534">
    <property type="entry name" value="VACUOLAR IMPORT AND DEGRADATION PROTEIN 24"/>
    <property type="match status" value="1"/>
</dbReference>
<evidence type="ECO:0000313" key="4">
    <source>
        <dbReference type="Proteomes" id="UP000053890"/>
    </source>
</evidence>
<reference evidence="3 4" key="1">
    <citation type="journal article" date="2015" name="Front. Microbiol.">
        <title>Genome sequence of the plant growth promoting endophytic yeast Rhodotorula graminis WP1.</title>
        <authorList>
            <person name="Firrincieli A."/>
            <person name="Otillar R."/>
            <person name="Salamov A."/>
            <person name="Schmutz J."/>
            <person name="Khan Z."/>
            <person name="Redman R.S."/>
            <person name="Fleck N.D."/>
            <person name="Lindquist E."/>
            <person name="Grigoriev I.V."/>
            <person name="Doty S.L."/>
        </authorList>
    </citation>
    <scope>NUCLEOTIDE SEQUENCE [LARGE SCALE GENOMIC DNA]</scope>
    <source>
        <strain evidence="3 4">WP1</strain>
    </source>
</reference>
<comment type="similarity">
    <text evidence="1">Belongs to the GID4/VID24 family.</text>
</comment>
<organism evidence="3 4">
    <name type="scientific">Rhodotorula graminis (strain WP1)</name>
    <dbReference type="NCBI Taxonomy" id="578459"/>
    <lineage>
        <taxon>Eukaryota</taxon>
        <taxon>Fungi</taxon>
        <taxon>Dikarya</taxon>
        <taxon>Basidiomycota</taxon>
        <taxon>Pucciniomycotina</taxon>
        <taxon>Microbotryomycetes</taxon>
        <taxon>Sporidiobolales</taxon>
        <taxon>Sporidiobolaceae</taxon>
        <taxon>Rhodotorula</taxon>
    </lineage>
</organism>
<dbReference type="GO" id="GO:0006623">
    <property type="term" value="P:protein targeting to vacuole"/>
    <property type="evidence" value="ECO:0007669"/>
    <property type="project" value="TreeGrafter"/>
</dbReference>
<name>A0A194SCE5_RHOGW</name>
<dbReference type="STRING" id="578459.A0A194SCE5"/>
<dbReference type="GO" id="GO:0045721">
    <property type="term" value="P:negative regulation of gluconeogenesis"/>
    <property type="evidence" value="ECO:0007669"/>
    <property type="project" value="TreeGrafter"/>
</dbReference>
<feature type="region of interest" description="Disordered" evidence="2">
    <location>
        <begin position="342"/>
        <end position="383"/>
    </location>
</feature>
<feature type="compositionally biased region" description="Low complexity" evidence="2">
    <location>
        <begin position="346"/>
        <end position="382"/>
    </location>
</feature>
<dbReference type="AlphaFoldDB" id="A0A194SCE5"/>
<dbReference type="RefSeq" id="XP_018274452.1">
    <property type="nucleotide sequence ID" value="XM_018415536.1"/>
</dbReference>
<feature type="compositionally biased region" description="Low complexity" evidence="2">
    <location>
        <begin position="434"/>
        <end position="451"/>
    </location>
</feature>
<dbReference type="Pfam" id="PF09783">
    <property type="entry name" value="Vac_ImportDeg"/>
    <property type="match status" value="1"/>
</dbReference>
<proteinExistence type="inferred from homology"/>
<dbReference type="PANTHER" id="PTHR14534:SF3">
    <property type="entry name" value="GID COMPLEX SUBUNIT 4 HOMOLOG"/>
    <property type="match status" value="1"/>
</dbReference>
<dbReference type="EMBL" id="KQ474073">
    <property type="protein sequence ID" value="KPV78403.1"/>
    <property type="molecule type" value="Genomic_DNA"/>
</dbReference>
<dbReference type="GO" id="GO:0043161">
    <property type="term" value="P:proteasome-mediated ubiquitin-dependent protein catabolic process"/>
    <property type="evidence" value="ECO:0007669"/>
    <property type="project" value="TreeGrafter"/>
</dbReference>
<feature type="compositionally biased region" description="Low complexity" evidence="2">
    <location>
        <begin position="29"/>
        <end position="46"/>
    </location>
</feature>
<dbReference type="InterPro" id="IPR018618">
    <property type="entry name" value="GID4/10-like"/>
</dbReference>
<dbReference type="GO" id="GO:0005773">
    <property type="term" value="C:vacuole"/>
    <property type="evidence" value="ECO:0007669"/>
    <property type="project" value="GOC"/>
</dbReference>
<accession>A0A194SCE5</accession>
<sequence>MPPSPPLIQVDPDSTSLDHLLHVLDAATTAAAPLTGQPAPSSAAPPTRRRRRLDDSLPLATHLDDLAANTLAMRHAARRQRELEWDERDNLDRARRALLSSLAAADHPVRLSTSDDGEDEGDRDLDHLTAAERFFHMATDLVGAGAGDDDDNMVGDSDDDDMMDDDGWADAGHVDDFHLVGFDGDMFDAPDDADSGDDDALLGEVWAQPRPAGAAAHSSSTDFRAMLPGFAGERFLNPVHVAPSDTYSAPVPSPDPVVPYLSRDPSSALSFTSFLQPGATFVGEQTFGTRSRTRVQHGPHASLDGAAPELAWADPADIALAVRSAAAARAGAASRLVSTAHPEFAPQPSGAGAEAASGAAQSTGPGALRNAPPPWRAAASAWEDGSALAVPRATASGGAGARAGAAAESRARASGSSSTRAETDPLLAILRGHTSPSSRYAPYSSSSSTSTHAPVATHPAGAGSPSSTSPSAASAPAASLSPNAAAARARARVAQSVNPAARASRSSWGEVGEELLLRAVAREREREAERERGAAKGRGGPEPESWSVKVTVLSYEPELKSLTGVMRAHGVAIPPVTVATSSTSSDASPPPPPVGDVTTFFSGSILHPIVDGLFCSPSPTGSGGEFCVTRSSEAESWVQLGPFKGLTKRELLEGAKSRVWVEEKTRGWVLCRWKERDFVNVTANESSLSISGFYHVVLDRQTGAIEGLYHDPAATPHQRLVLSPADNERGAFGLGSFAYR</sequence>
<dbReference type="OrthoDB" id="62at2759"/>
<evidence type="ECO:0000256" key="2">
    <source>
        <dbReference type="SAM" id="MobiDB-lite"/>
    </source>
</evidence>
<protein>
    <submittedName>
        <fullName evidence="3">Uncharacterized protein</fullName>
    </submittedName>
</protein>
<feature type="region of interest" description="Disordered" evidence="2">
    <location>
        <begin position="397"/>
        <end position="479"/>
    </location>
</feature>
<dbReference type="GeneID" id="28975984"/>
<dbReference type="GO" id="GO:0007039">
    <property type="term" value="P:protein catabolic process in the vacuole"/>
    <property type="evidence" value="ECO:0007669"/>
    <property type="project" value="TreeGrafter"/>
</dbReference>
<keyword evidence="4" id="KW-1185">Reference proteome</keyword>
<evidence type="ECO:0000256" key="1">
    <source>
        <dbReference type="ARBA" id="ARBA00061469"/>
    </source>
</evidence>
<dbReference type="Proteomes" id="UP000053890">
    <property type="component" value="Unassembled WGS sequence"/>
</dbReference>
<dbReference type="GO" id="GO:0034657">
    <property type="term" value="C:GID complex"/>
    <property type="evidence" value="ECO:0007669"/>
    <property type="project" value="TreeGrafter"/>
</dbReference>